<dbReference type="AlphaFoldDB" id="A0A0X3AS00"/>
<organism evidence="2 3">
    <name type="scientific">Apibacter mensalis</name>
    <dbReference type="NCBI Taxonomy" id="1586267"/>
    <lineage>
        <taxon>Bacteria</taxon>
        <taxon>Pseudomonadati</taxon>
        <taxon>Bacteroidota</taxon>
        <taxon>Flavobacteriia</taxon>
        <taxon>Flavobacteriales</taxon>
        <taxon>Weeksellaceae</taxon>
        <taxon>Apibacter</taxon>
    </lineage>
</organism>
<keyword evidence="3" id="KW-1185">Reference proteome</keyword>
<evidence type="ECO:0008006" key="4">
    <source>
        <dbReference type="Google" id="ProtNLM"/>
    </source>
</evidence>
<dbReference type="RefSeq" id="WP_055425845.1">
    <property type="nucleotide sequence ID" value="NZ_FCOR01000009.1"/>
</dbReference>
<feature type="region of interest" description="Disordered" evidence="1">
    <location>
        <begin position="34"/>
        <end position="69"/>
    </location>
</feature>
<evidence type="ECO:0000313" key="3">
    <source>
        <dbReference type="Proteomes" id="UP000182761"/>
    </source>
</evidence>
<dbReference type="EMBL" id="FCOR01000009">
    <property type="protein sequence ID" value="CVK16658.1"/>
    <property type="molecule type" value="Genomic_DNA"/>
</dbReference>
<feature type="compositionally biased region" description="Polar residues" evidence="1">
    <location>
        <begin position="51"/>
        <end position="60"/>
    </location>
</feature>
<reference evidence="2 3" key="1">
    <citation type="submission" date="2016-01" db="EMBL/GenBank/DDBJ databases">
        <authorList>
            <person name="McClelland M."/>
            <person name="Jain A."/>
            <person name="Saraogi P."/>
            <person name="Mendelson R."/>
            <person name="Westerman R."/>
            <person name="SanMiguel P."/>
            <person name="Csonka L."/>
        </authorList>
    </citation>
    <scope>NUCLEOTIDE SEQUENCE [LARGE SCALE GENOMIC DNA]</scope>
    <source>
        <strain evidence="2 3">R-53146</strain>
    </source>
</reference>
<dbReference type="Proteomes" id="UP000182761">
    <property type="component" value="Unassembled WGS sequence"/>
</dbReference>
<evidence type="ECO:0000313" key="2">
    <source>
        <dbReference type="EMBL" id="CVK16658.1"/>
    </source>
</evidence>
<feature type="compositionally biased region" description="Low complexity" evidence="1">
    <location>
        <begin position="35"/>
        <end position="45"/>
    </location>
</feature>
<sequence>MKKLSVVSCLFISILLGSCLLSCKNEEKSKQLIDSSISKNNSTSSHGKNLLTESSLSDTNPNKEQKSTPEIISGIYQDADSLYHLRYILEKGKTYSFNSREINKQTITFRDKSQSVSQESIDPMSFTVLDVKNDIYTLQVNMGGKKVITRADGKEVVFDTNGKKPEDPDQAKMWKIYRAISNVTFTLNMDIYGNASNIKGMDAIYEKAKTTLQSELKGKELDDFINAFKLGLNPNTFKAQFEGSIMKFPSKGLKIGEKWNTHPEMKDRGYNQLVKVGKNITEIRLQGILPSKKDSKVVEGVTYKLSVNGTQSGKVMIDNKSGWISKANFSMNLTETKSASKGNETEKVVQKTQNSTYIN</sequence>
<dbReference type="STRING" id="1586267.GCA_001418685_01521"/>
<proteinExistence type="predicted"/>
<gene>
    <name evidence="2" type="ORF">Ga0061079_10948</name>
</gene>
<dbReference type="InterPro" id="IPR046230">
    <property type="entry name" value="DUF6263"/>
</dbReference>
<feature type="compositionally biased region" description="Polar residues" evidence="1">
    <location>
        <begin position="350"/>
        <end position="359"/>
    </location>
</feature>
<dbReference type="PROSITE" id="PS51257">
    <property type="entry name" value="PROKAR_LIPOPROTEIN"/>
    <property type="match status" value="1"/>
</dbReference>
<name>A0A0X3AS00_9FLAO</name>
<dbReference type="OrthoDB" id="1143169at2"/>
<evidence type="ECO:0000256" key="1">
    <source>
        <dbReference type="SAM" id="MobiDB-lite"/>
    </source>
</evidence>
<dbReference type="Pfam" id="PF19777">
    <property type="entry name" value="DUF6263"/>
    <property type="match status" value="1"/>
</dbReference>
<feature type="region of interest" description="Disordered" evidence="1">
    <location>
        <begin position="337"/>
        <end position="359"/>
    </location>
</feature>
<accession>A0A0X3AS00</accession>
<protein>
    <recommendedName>
        <fullName evidence="4">Lipoprotein</fullName>
    </recommendedName>
</protein>